<dbReference type="Proteomes" id="UP000597138">
    <property type="component" value="Unassembled WGS sequence"/>
</dbReference>
<evidence type="ECO:0000313" key="1">
    <source>
        <dbReference type="EMBL" id="GGD79862.1"/>
    </source>
</evidence>
<dbReference type="RefSeq" id="WP_035966425.1">
    <property type="nucleotide sequence ID" value="NZ_BMEG01000006.1"/>
</dbReference>
<dbReference type="EMBL" id="BMEG01000006">
    <property type="protein sequence ID" value="GGD79862.1"/>
    <property type="molecule type" value="Genomic_DNA"/>
</dbReference>
<dbReference type="SUPFAM" id="SSF56059">
    <property type="entry name" value="Glutathione synthetase ATP-binding domain-like"/>
    <property type="match status" value="1"/>
</dbReference>
<evidence type="ECO:0000313" key="2">
    <source>
        <dbReference type="Proteomes" id="UP000597138"/>
    </source>
</evidence>
<evidence type="ECO:0008006" key="3">
    <source>
        <dbReference type="Google" id="ProtNLM"/>
    </source>
</evidence>
<dbReference type="InterPro" id="IPR021519">
    <property type="entry name" value="DUF3182"/>
</dbReference>
<organism evidence="1 2">
    <name type="scientific">Caballeronia grimmiae</name>
    <dbReference type="NCBI Taxonomy" id="1071679"/>
    <lineage>
        <taxon>Bacteria</taxon>
        <taxon>Pseudomonadati</taxon>
        <taxon>Pseudomonadota</taxon>
        <taxon>Betaproteobacteria</taxon>
        <taxon>Burkholderiales</taxon>
        <taxon>Burkholderiaceae</taxon>
        <taxon>Caballeronia</taxon>
    </lineage>
</organism>
<accession>A0ABQ1RS57</accession>
<name>A0ABQ1RS57_9BURK</name>
<comment type="caution">
    <text evidence="1">The sequence shown here is derived from an EMBL/GenBank/DDBJ whole genome shotgun (WGS) entry which is preliminary data.</text>
</comment>
<keyword evidence="2" id="KW-1185">Reference proteome</keyword>
<protein>
    <recommendedName>
        <fullName evidence="3">Biotin carboxylase</fullName>
    </recommendedName>
</protein>
<sequence>MHTSSTEPRAIVVVCHGGTRSARSQHEVDTQRALAGQLALLLHASDCVEFDSERSYPPQRYFVPDDTLPLETARRLGIASDDDLFGGVVPYPFVGTKVVVHGLPPGAQVKPEGWQDSLGERVSELVLPGFSAFTRDDAHTAAALLLRNGPVRLKRPSGIGGAGQAVIADRRELDTQLNGIGDATLMTEGIVLERNLREITTFSVGEVRVRGHHASYYGVQRLTQNNHGHAVYGGSGLVVVRGTLDALQRTDMPGEARAAVQCAREFDDAIRSAFPGFIASRRNYDVASGVDENGHAYRGVLEQSWRIGGASGAEIGALRAFENDPALTVVRASTVELYGEDVDVPANAGIIYQGVDAHSGRVTKFFTVEPGPRTRGARE</sequence>
<reference evidence="2" key="1">
    <citation type="journal article" date="2019" name="Int. J. Syst. Evol. Microbiol.">
        <title>The Global Catalogue of Microorganisms (GCM) 10K type strain sequencing project: providing services to taxonomists for standard genome sequencing and annotation.</title>
        <authorList>
            <consortium name="The Broad Institute Genomics Platform"/>
            <consortium name="The Broad Institute Genome Sequencing Center for Infectious Disease"/>
            <person name="Wu L."/>
            <person name="Ma J."/>
        </authorList>
    </citation>
    <scope>NUCLEOTIDE SEQUENCE [LARGE SCALE GENOMIC DNA]</scope>
    <source>
        <strain evidence="2">CGMCC 1.11013</strain>
    </source>
</reference>
<dbReference type="Pfam" id="PF11379">
    <property type="entry name" value="DUF3182"/>
    <property type="match status" value="1"/>
</dbReference>
<proteinExistence type="predicted"/>
<gene>
    <name evidence="1" type="ORF">GCM10010985_38010</name>
</gene>